<dbReference type="Gene3D" id="1.10.260.40">
    <property type="entry name" value="lambda repressor-like DNA-binding domains"/>
    <property type="match status" value="1"/>
</dbReference>
<dbReference type="Pfam" id="PF01381">
    <property type="entry name" value="HTH_3"/>
    <property type="match status" value="1"/>
</dbReference>
<comment type="caution">
    <text evidence="3">The sequence shown here is derived from an EMBL/GenBank/DDBJ whole genome shotgun (WGS) entry which is preliminary data.</text>
</comment>
<feature type="domain" description="HTH cro/C1-type" evidence="2">
    <location>
        <begin position="13"/>
        <end position="67"/>
    </location>
</feature>
<protein>
    <submittedName>
        <fullName evidence="3">Helix-turn-helix transcriptional regulator</fullName>
    </submittedName>
</protein>
<dbReference type="SUPFAM" id="SSF47413">
    <property type="entry name" value="lambda repressor-like DNA-binding domains"/>
    <property type="match status" value="1"/>
</dbReference>
<evidence type="ECO:0000313" key="4">
    <source>
        <dbReference type="Proteomes" id="UP000743899"/>
    </source>
</evidence>
<reference evidence="3 4" key="1">
    <citation type="submission" date="2020-01" db="EMBL/GenBank/DDBJ databases">
        <title>A novel Bacillus sp. from Pasinler.</title>
        <authorList>
            <person name="Adiguzel A."/>
            <person name="Ay H."/>
            <person name="Baltaci M.O."/>
        </authorList>
    </citation>
    <scope>NUCLEOTIDE SEQUENCE [LARGE SCALE GENOMIC DNA]</scope>
    <source>
        <strain evidence="3 4">P1</strain>
    </source>
</reference>
<accession>A0ABX0A070</accession>
<dbReference type="InterPro" id="IPR010982">
    <property type="entry name" value="Lambda_DNA-bd_dom_sf"/>
</dbReference>
<dbReference type="PANTHER" id="PTHR46797">
    <property type="entry name" value="HTH-TYPE TRANSCRIPTIONAL REGULATOR"/>
    <property type="match status" value="1"/>
</dbReference>
<dbReference type="InterPro" id="IPR001387">
    <property type="entry name" value="Cro/C1-type_HTH"/>
</dbReference>
<keyword evidence="1" id="KW-0238">DNA-binding</keyword>
<evidence type="ECO:0000259" key="2">
    <source>
        <dbReference type="PROSITE" id="PS50943"/>
    </source>
</evidence>
<sequence>MNTPKLLTLGETIRLEREKQNLSLREFAKQTGVSFSQLSKIERGEHRPTRETLEKIALHMNVEKSWLFLLAGYSDYLIDKIGEKQFLDRIIENNNDQNMSKVYAVLETAATYNTNDWTSFIQKMAARNLTPKQLETIVEDYEKIKAIVLNK</sequence>
<dbReference type="CDD" id="cd00093">
    <property type="entry name" value="HTH_XRE"/>
    <property type="match status" value="1"/>
</dbReference>
<dbReference type="Proteomes" id="UP000743899">
    <property type="component" value="Unassembled WGS sequence"/>
</dbReference>
<keyword evidence="4" id="KW-1185">Reference proteome</keyword>
<name>A0ABX0A070_9BACI</name>
<proteinExistence type="predicted"/>
<dbReference type="PROSITE" id="PS50943">
    <property type="entry name" value="HTH_CROC1"/>
    <property type="match status" value="1"/>
</dbReference>
<dbReference type="EMBL" id="JAACYS010000009">
    <property type="protein sequence ID" value="NCU16804.1"/>
    <property type="molecule type" value="Genomic_DNA"/>
</dbReference>
<gene>
    <name evidence="3" type="ORF">GW534_03320</name>
</gene>
<dbReference type="InterPro" id="IPR050807">
    <property type="entry name" value="TransReg_Diox_bact_type"/>
</dbReference>
<dbReference type="PANTHER" id="PTHR46797:SF1">
    <property type="entry name" value="METHYLPHOSPHONATE SYNTHASE"/>
    <property type="match status" value="1"/>
</dbReference>
<dbReference type="SMART" id="SM00530">
    <property type="entry name" value="HTH_XRE"/>
    <property type="match status" value="1"/>
</dbReference>
<evidence type="ECO:0000256" key="1">
    <source>
        <dbReference type="ARBA" id="ARBA00023125"/>
    </source>
</evidence>
<organism evidence="3 4">
    <name type="scientific">Pallidibacillus pasinlerensis</name>
    <dbReference type="NCBI Taxonomy" id="2703818"/>
    <lineage>
        <taxon>Bacteria</taxon>
        <taxon>Bacillati</taxon>
        <taxon>Bacillota</taxon>
        <taxon>Bacilli</taxon>
        <taxon>Bacillales</taxon>
        <taxon>Bacillaceae</taxon>
        <taxon>Pallidibacillus</taxon>
    </lineage>
</organism>
<dbReference type="RefSeq" id="WP_161919641.1">
    <property type="nucleotide sequence ID" value="NZ_JAACYS010000009.1"/>
</dbReference>
<evidence type="ECO:0000313" key="3">
    <source>
        <dbReference type="EMBL" id="NCU16804.1"/>
    </source>
</evidence>